<dbReference type="RefSeq" id="XP_013280666.1">
    <property type="nucleotide sequence ID" value="XM_013425212.1"/>
</dbReference>
<accession>A0A0D2G842</accession>
<protein>
    <submittedName>
        <fullName evidence="2">Uncharacterized protein</fullName>
    </submittedName>
</protein>
<dbReference type="Proteomes" id="UP000053029">
    <property type="component" value="Unassembled WGS sequence"/>
</dbReference>
<evidence type="ECO:0000313" key="3">
    <source>
        <dbReference type="Proteomes" id="UP000053029"/>
    </source>
</evidence>
<dbReference type="HOGENOM" id="CLU_1722416_0_0_1"/>
<sequence>MSARVLQRNCDGMLKMLLAELSMNLGELGRRDHCVSLLCRQKSAPHHPSPTNFPTPDLFSLKLTDRHVLRGAGRAAETHRQVVRVSWFQVPLRPASARPCPRAPSCPSGRMDELFVANPEVKCHSATSTASPGMRGPPPNPKSPWGILRRTW</sequence>
<dbReference type="EMBL" id="KN846974">
    <property type="protein sequence ID" value="KIW76858.1"/>
    <property type="molecule type" value="Genomic_DNA"/>
</dbReference>
<dbReference type="GeneID" id="25308792"/>
<evidence type="ECO:0000313" key="2">
    <source>
        <dbReference type="EMBL" id="KIW76858.1"/>
    </source>
</evidence>
<proteinExistence type="predicted"/>
<evidence type="ECO:0000256" key="1">
    <source>
        <dbReference type="SAM" id="MobiDB-lite"/>
    </source>
</evidence>
<dbReference type="VEuPathDB" id="FungiDB:Z517_09302"/>
<keyword evidence="3" id="KW-1185">Reference proteome</keyword>
<feature type="region of interest" description="Disordered" evidence="1">
    <location>
        <begin position="126"/>
        <end position="152"/>
    </location>
</feature>
<gene>
    <name evidence="2" type="ORF">Z517_09302</name>
</gene>
<organism evidence="2 3">
    <name type="scientific">Fonsecaea pedrosoi CBS 271.37</name>
    <dbReference type="NCBI Taxonomy" id="1442368"/>
    <lineage>
        <taxon>Eukaryota</taxon>
        <taxon>Fungi</taxon>
        <taxon>Dikarya</taxon>
        <taxon>Ascomycota</taxon>
        <taxon>Pezizomycotina</taxon>
        <taxon>Eurotiomycetes</taxon>
        <taxon>Chaetothyriomycetidae</taxon>
        <taxon>Chaetothyriales</taxon>
        <taxon>Herpotrichiellaceae</taxon>
        <taxon>Fonsecaea</taxon>
    </lineage>
</organism>
<reference evidence="2 3" key="1">
    <citation type="submission" date="2015-01" db="EMBL/GenBank/DDBJ databases">
        <title>The Genome Sequence of Fonsecaea pedrosoi CBS 271.37.</title>
        <authorList>
            <consortium name="The Broad Institute Genomics Platform"/>
            <person name="Cuomo C."/>
            <person name="de Hoog S."/>
            <person name="Gorbushina A."/>
            <person name="Stielow B."/>
            <person name="Teixiera M."/>
            <person name="Abouelleil A."/>
            <person name="Chapman S.B."/>
            <person name="Priest M."/>
            <person name="Young S.K."/>
            <person name="Wortman J."/>
            <person name="Nusbaum C."/>
            <person name="Birren B."/>
        </authorList>
    </citation>
    <scope>NUCLEOTIDE SEQUENCE [LARGE SCALE GENOMIC DNA]</scope>
    <source>
        <strain evidence="2 3">CBS 271.37</strain>
    </source>
</reference>
<name>A0A0D2G842_9EURO</name>
<dbReference type="AlphaFoldDB" id="A0A0D2G842"/>